<protein>
    <submittedName>
        <fullName evidence="1">Uncharacterized protein</fullName>
    </submittedName>
</protein>
<reference evidence="2" key="1">
    <citation type="submission" date="2017-02" db="EMBL/GenBank/DDBJ databases">
        <title>Complete genome sequence of Cupriavidus necator strain NH9, a 3-chlorobenzoate degrader.</title>
        <authorList>
            <person name="Moriuchi R."/>
            <person name="Dohra H."/>
            <person name="Ogawa N."/>
        </authorList>
    </citation>
    <scope>NUCLEOTIDE SEQUENCE [LARGE SCALE GENOMIC DNA]</scope>
    <source>
        <strain evidence="2">NH9</strain>
    </source>
</reference>
<name>A0A1U9UHR0_CUPNE</name>
<dbReference type="AlphaFoldDB" id="A0A1U9UHR0"/>
<dbReference type="EMBL" id="CP017757">
    <property type="protein sequence ID" value="AQV92296.1"/>
    <property type="molecule type" value="Genomic_DNA"/>
</dbReference>
<dbReference type="OrthoDB" id="8910207at2"/>
<evidence type="ECO:0000313" key="2">
    <source>
        <dbReference type="Proteomes" id="UP000189627"/>
    </source>
</evidence>
<dbReference type="KEGG" id="cuh:BJN34_00115"/>
<evidence type="ECO:0000313" key="1">
    <source>
        <dbReference type="EMBL" id="AQV92296.1"/>
    </source>
</evidence>
<dbReference type="RefSeq" id="WP_078194654.1">
    <property type="nucleotide sequence ID" value="NZ_CP017757.2"/>
</dbReference>
<sequence>MTDRVIPDDFPREQAPAAVSGAQPKLVLRRIDGTYYAGLTEEELWERYDICEDLAHQLAGYAARKMAEHGWLLGDAMSRVEKSVTKKVSMRSWEFSPAEITWTMKRTRELLSGPASSDESQ</sequence>
<proteinExistence type="predicted"/>
<accession>A0A1U9UHR0</accession>
<dbReference type="Proteomes" id="UP000189627">
    <property type="component" value="Chromosome 1"/>
</dbReference>
<organism evidence="1 2">
    <name type="scientific">Cupriavidus necator</name>
    <name type="common">Alcaligenes eutrophus</name>
    <name type="synonym">Ralstonia eutropha</name>
    <dbReference type="NCBI Taxonomy" id="106590"/>
    <lineage>
        <taxon>Bacteria</taxon>
        <taxon>Pseudomonadati</taxon>
        <taxon>Pseudomonadota</taxon>
        <taxon>Betaproteobacteria</taxon>
        <taxon>Burkholderiales</taxon>
        <taxon>Burkholderiaceae</taxon>
        <taxon>Cupriavidus</taxon>
    </lineage>
</organism>
<gene>
    <name evidence="1" type="ORF">BJN34_00115</name>
</gene>